<dbReference type="PANTHER" id="PTHR43463">
    <property type="entry name" value="NICOTINATE-NUCLEOTIDE--DIMETHYLBENZIMIDAZOLE PHOSPHORIBOSYLTRANSFERASE"/>
    <property type="match status" value="1"/>
</dbReference>
<evidence type="ECO:0000313" key="12">
    <source>
        <dbReference type="EMBL" id="GHD08645.1"/>
    </source>
</evidence>
<dbReference type="InterPro" id="IPR036087">
    <property type="entry name" value="Nict_dMeBzImd_PRibTrfase_sf"/>
</dbReference>
<dbReference type="InterPro" id="IPR017846">
    <property type="entry name" value="Nict_dMeBzImd_PRibTrfase_bact"/>
</dbReference>
<comment type="pathway">
    <text evidence="1 10">Nucleoside biosynthesis; alpha-ribazole biosynthesis; alpha-ribazole from 5,6-dimethylbenzimidazole: step 1/2.</text>
</comment>
<comment type="similarity">
    <text evidence="2 10">Belongs to the CobT family.</text>
</comment>
<dbReference type="EC" id="2.4.2.21" evidence="3 10"/>
<keyword evidence="7 10" id="KW-0808">Transferase</keyword>
<evidence type="ECO:0000256" key="11">
    <source>
        <dbReference type="SAM" id="MobiDB-lite"/>
    </source>
</evidence>
<dbReference type="Gene3D" id="3.40.50.10210">
    <property type="match status" value="1"/>
</dbReference>
<dbReference type="GO" id="GO:0008939">
    <property type="term" value="F:nicotinate-nucleotide-dimethylbenzimidazole phosphoribosyltransferase activity"/>
    <property type="evidence" value="ECO:0007669"/>
    <property type="project" value="UniProtKB-UniRule"/>
</dbReference>
<dbReference type="Gene3D" id="1.10.1610.10">
    <property type="match status" value="1"/>
</dbReference>
<dbReference type="InterPro" id="IPR023195">
    <property type="entry name" value="Nict_dMeBzImd_PRibTrfase_N"/>
</dbReference>
<dbReference type="SUPFAM" id="SSF52733">
    <property type="entry name" value="Nicotinate mononucleotide:5,6-dimethylbenzimidazole phosphoribosyltransferase (CobT)"/>
    <property type="match status" value="1"/>
</dbReference>
<dbReference type="Proteomes" id="UP000630142">
    <property type="component" value="Unassembled WGS sequence"/>
</dbReference>
<dbReference type="AlphaFoldDB" id="A0A8J3GJN4"/>
<dbReference type="UniPathway" id="UPA00061">
    <property type="reaction ID" value="UER00516"/>
</dbReference>
<evidence type="ECO:0000256" key="3">
    <source>
        <dbReference type="ARBA" id="ARBA00011991"/>
    </source>
</evidence>
<dbReference type="HAMAP" id="MF_00230">
    <property type="entry name" value="CobT"/>
    <property type="match status" value="1"/>
</dbReference>
<sequence>MTHFTSIDQLRTACRDLPAPDDTSAEQARDRQGILTKPPGSLGKLEELAVWLASWQGREKPKLDRVEVFVFAGSHGVTNRGVSAFPAEVTAQMVANFEHGGAAINQLARQAGANLTVIPLDIDQPTVDFTIAPAMDEQAFLDAVNIGYEAVKDRPDLVVLGEMGIGNTTVAAALSCALLGGEGADWVGRGTGVDDEGLQRKASAVDDAKTCHGNALSDPLEALRRVGGRELAAMFGAILAARHAQVPVLLDGFVSTAAALPLAKLDPNGLAHTWAAHVSAEAGHRRLLDALQMKPLLDLGMRLGEASGACLAVNILRGAIACHNGMATFAEAGVSDG</sequence>
<dbReference type="EMBL" id="BMZQ01000001">
    <property type="protein sequence ID" value="GHD08645.1"/>
    <property type="molecule type" value="Genomic_DNA"/>
</dbReference>
<evidence type="ECO:0000313" key="13">
    <source>
        <dbReference type="Proteomes" id="UP000630142"/>
    </source>
</evidence>
<evidence type="ECO:0000256" key="10">
    <source>
        <dbReference type="HAMAP-Rule" id="MF_00230"/>
    </source>
</evidence>
<gene>
    <name evidence="10 12" type="primary">cobT</name>
    <name evidence="12" type="ORF">GCM10016234_08380</name>
</gene>
<feature type="active site" description="Proton acceptor" evidence="10">
    <location>
        <position position="305"/>
    </location>
</feature>
<dbReference type="RefSeq" id="WP_189501882.1">
    <property type="nucleotide sequence ID" value="NZ_BMZQ01000001.1"/>
</dbReference>
<proteinExistence type="inferred from homology"/>
<keyword evidence="13" id="KW-1185">Reference proteome</keyword>
<keyword evidence="5 10" id="KW-0169">Cobalamin biosynthesis</keyword>
<keyword evidence="6 10" id="KW-0328">Glycosyltransferase</keyword>
<reference evidence="12" key="2">
    <citation type="submission" date="2020-09" db="EMBL/GenBank/DDBJ databases">
        <authorList>
            <person name="Sun Q."/>
            <person name="Kim S."/>
        </authorList>
    </citation>
    <scope>NUCLEOTIDE SEQUENCE</scope>
    <source>
        <strain evidence="12">KCTC 42249</strain>
    </source>
</reference>
<evidence type="ECO:0000256" key="8">
    <source>
        <dbReference type="ARBA" id="ARBA00030686"/>
    </source>
</evidence>
<evidence type="ECO:0000256" key="4">
    <source>
        <dbReference type="ARBA" id="ARBA00015486"/>
    </source>
</evidence>
<evidence type="ECO:0000256" key="2">
    <source>
        <dbReference type="ARBA" id="ARBA00007110"/>
    </source>
</evidence>
<feature type="region of interest" description="Disordered" evidence="11">
    <location>
        <begin position="13"/>
        <end position="37"/>
    </location>
</feature>
<dbReference type="InterPro" id="IPR003200">
    <property type="entry name" value="Nict_dMeBzImd_PRibTrfase"/>
</dbReference>
<dbReference type="CDD" id="cd02439">
    <property type="entry name" value="DMB-PRT_CobT"/>
    <property type="match status" value="1"/>
</dbReference>
<name>A0A8J3GJN4_9HYPH</name>
<comment type="catalytic activity">
    <reaction evidence="9 10">
        <text>5,6-dimethylbenzimidazole + nicotinate beta-D-ribonucleotide = alpha-ribazole 5'-phosphate + nicotinate + H(+)</text>
        <dbReference type="Rhea" id="RHEA:11196"/>
        <dbReference type="ChEBI" id="CHEBI:15378"/>
        <dbReference type="ChEBI" id="CHEBI:15890"/>
        <dbReference type="ChEBI" id="CHEBI:32544"/>
        <dbReference type="ChEBI" id="CHEBI:57502"/>
        <dbReference type="ChEBI" id="CHEBI:57918"/>
        <dbReference type="EC" id="2.4.2.21"/>
    </reaction>
</comment>
<evidence type="ECO:0000256" key="6">
    <source>
        <dbReference type="ARBA" id="ARBA00022676"/>
    </source>
</evidence>
<dbReference type="Pfam" id="PF02277">
    <property type="entry name" value="DBI_PRT"/>
    <property type="match status" value="1"/>
</dbReference>
<reference evidence="12" key="1">
    <citation type="journal article" date="2014" name="Int. J. Syst. Evol. Microbiol.">
        <title>Complete genome sequence of Corynebacterium casei LMG S-19264T (=DSM 44701T), isolated from a smear-ripened cheese.</title>
        <authorList>
            <consortium name="US DOE Joint Genome Institute (JGI-PGF)"/>
            <person name="Walter F."/>
            <person name="Albersmeier A."/>
            <person name="Kalinowski J."/>
            <person name="Ruckert C."/>
        </authorList>
    </citation>
    <scope>NUCLEOTIDE SEQUENCE</scope>
    <source>
        <strain evidence="12">KCTC 42249</strain>
    </source>
</reference>
<dbReference type="PANTHER" id="PTHR43463:SF1">
    <property type="entry name" value="NICOTINATE-NUCLEOTIDE--DIMETHYLBENZIMIDAZOLE PHOSPHORIBOSYLTRANSFERASE"/>
    <property type="match status" value="1"/>
</dbReference>
<dbReference type="NCBIfam" id="NF000996">
    <property type="entry name" value="PRK00105.1"/>
    <property type="match status" value="1"/>
</dbReference>
<evidence type="ECO:0000256" key="1">
    <source>
        <dbReference type="ARBA" id="ARBA00005049"/>
    </source>
</evidence>
<dbReference type="GO" id="GO:0009236">
    <property type="term" value="P:cobalamin biosynthetic process"/>
    <property type="evidence" value="ECO:0007669"/>
    <property type="project" value="UniProtKB-UniRule"/>
</dbReference>
<dbReference type="NCBIfam" id="TIGR03160">
    <property type="entry name" value="cobT_DBIPRT"/>
    <property type="match status" value="1"/>
</dbReference>
<evidence type="ECO:0000256" key="5">
    <source>
        <dbReference type="ARBA" id="ARBA00022573"/>
    </source>
</evidence>
<comment type="function">
    <text evidence="10">Catalyzes the synthesis of alpha-ribazole-5'-phosphate from nicotinate mononucleotide (NAMN) and 5,6-dimethylbenzimidazole (DMB).</text>
</comment>
<protein>
    <recommendedName>
        <fullName evidence="4 10">Nicotinate-nucleotide--dimethylbenzimidazole phosphoribosyltransferase</fullName>
        <shortName evidence="10">NN:DBI PRT</shortName>
        <ecNumber evidence="3 10">2.4.2.21</ecNumber>
    </recommendedName>
    <alternativeName>
        <fullName evidence="8 10">N(1)-alpha-phosphoribosyltransferase</fullName>
    </alternativeName>
</protein>
<comment type="caution">
    <text evidence="12">The sequence shown here is derived from an EMBL/GenBank/DDBJ whole genome shotgun (WGS) entry which is preliminary data.</text>
</comment>
<organism evidence="12 13">
    <name type="scientific">Tianweitania populi</name>
    <dbReference type="NCBI Taxonomy" id="1607949"/>
    <lineage>
        <taxon>Bacteria</taxon>
        <taxon>Pseudomonadati</taxon>
        <taxon>Pseudomonadota</taxon>
        <taxon>Alphaproteobacteria</taxon>
        <taxon>Hyphomicrobiales</taxon>
        <taxon>Phyllobacteriaceae</taxon>
        <taxon>Tianweitania</taxon>
    </lineage>
</organism>
<evidence type="ECO:0000256" key="7">
    <source>
        <dbReference type="ARBA" id="ARBA00022679"/>
    </source>
</evidence>
<accession>A0A8J3GJN4</accession>
<evidence type="ECO:0000256" key="9">
    <source>
        <dbReference type="ARBA" id="ARBA00047340"/>
    </source>
</evidence>